<name>A0A086JM23_TOXGO</name>
<dbReference type="AlphaFoldDB" id="A0A086JM23"/>
<feature type="region of interest" description="Disordered" evidence="1">
    <location>
        <begin position="194"/>
        <end position="232"/>
    </location>
</feature>
<feature type="compositionally biased region" description="Basic and acidic residues" evidence="1">
    <location>
        <begin position="295"/>
        <end position="326"/>
    </location>
</feature>
<protein>
    <submittedName>
        <fullName evidence="2">Uncharacterized protein</fullName>
    </submittedName>
</protein>
<dbReference type="OrthoDB" id="10302627at2759"/>
<sequence>MEAPRDAAYQLSLQECAEGMGSFRESYICHYCGKLFSCFSLFPHLRTCKEKERLSQKKKCGGPPMPAPPDVPATPEWRREYNSWARDIVVHQRLLTPCHLCGQGVLQKRMSTHLWKCRVNSRETHASTEALARVLAAPFSPYEEKIRDLWPRLDQLKEDPARRGHPENSPPATVTPFKVSVFLTVIEALCRQEKTHTERETNREASKGCTAPRMPTNRHRPKSCSTAQQKHELKRRDLPPCLRYRCPRTEARRDSGRHTQLRQAVASRKDSLLCWQTRQAEAYLQWFHHCPHVAKKTEESGDASPERSRETDELRAREPEGWRGEEADFNIPFRTPGNEGNIDSLFFSLPSHTHL</sequence>
<evidence type="ECO:0000313" key="3">
    <source>
        <dbReference type="Proteomes" id="UP000028828"/>
    </source>
</evidence>
<organism evidence="2 3">
    <name type="scientific">Toxoplasma gondii p89</name>
    <dbReference type="NCBI Taxonomy" id="943119"/>
    <lineage>
        <taxon>Eukaryota</taxon>
        <taxon>Sar</taxon>
        <taxon>Alveolata</taxon>
        <taxon>Apicomplexa</taxon>
        <taxon>Conoidasida</taxon>
        <taxon>Coccidia</taxon>
        <taxon>Eucoccidiorida</taxon>
        <taxon>Eimeriorina</taxon>
        <taxon>Sarcocystidae</taxon>
        <taxon>Toxoplasma</taxon>
    </lineage>
</organism>
<reference evidence="2 3" key="1">
    <citation type="submission" date="2014-03" db="EMBL/GenBank/DDBJ databases">
        <authorList>
            <person name="Sibley D."/>
            <person name="Venepally P."/>
            <person name="Karamycheva S."/>
            <person name="Hadjithomas M."/>
            <person name="Khan A."/>
            <person name="Brunk B."/>
            <person name="Roos D."/>
            <person name="Caler E."/>
            <person name="Lorenzi H."/>
        </authorList>
    </citation>
    <scope>NUCLEOTIDE SEQUENCE [LARGE SCALE GENOMIC DNA]</scope>
    <source>
        <strain evidence="3">p89</strain>
    </source>
</reference>
<dbReference type="Proteomes" id="UP000028828">
    <property type="component" value="Unassembled WGS sequence"/>
</dbReference>
<proteinExistence type="predicted"/>
<evidence type="ECO:0000313" key="2">
    <source>
        <dbReference type="EMBL" id="KFG33191.1"/>
    </source>
</evidence>
<accession>A0A086JM23</accession>
<feature type="region of interest" description="Disordered" evidence="1">
    <location>
        <begin position="295"/>
        <end position="340"/>
    </location>
</feature>
<dbReference type="EMBL" id="AEYI02001783">
    <property type="protein sequence ID" value="KFG33191.1"/>
    <property type="molecule type" value="Genomic_DNA"/>
</dbReference>
<evidence type="ECO:0000256" key="1">
    <source>
        <dbReference type="SAM" id="MobiDB-lite"/>
    </source>
</evidence>
<comment type="caution">
    <text evidence="2">The sequence shown here is derived from an EMBL/GenBank/DDBJ whole genome shotgun (WGS) entry which is preliminary data.</text>
</comment>
<dbReference type="VEuPathDB" id="ToxoDB:TGP89_289340"/>
<feature type="compositionally biased region" description="Basic and acidic residues" evidence="1">
    <location>
        <begin position="194"/>
        <end position="206"/>
    </location>
</feature>
<gene>
    <name evidence="2" type="ORF">TGP89_289340</name>
</gene>